<dbReference type="KEGG" id="mmar:MODMU_3707"/>
<proteinExistence type="predicted"/>
<evidence type="ECO:0000313" key="2">
    <source>
        <dbReference type="Proteomes" id="UP000006461"/>
    </source>
</evidence>
<protein>
    <submittedName>
        <fullName evidence="1">Uncharacterized protein</fullName>
    </submittedName>
</protein>
<dbReference type="AlphaFoldDB" id="I4F0F4"/>
<accession>I4F0F4</accession>
<evidence type="ECO:0000313" key="1">
    <source>
        <dbReference type="EMBL" id="CCH89117.1"/>
    </source>
</evidence>
<dbReference type="STRING" id="477641.MODMU_3707"/>
<sequence>MALAGHGGNRRERSPGCQVIVASHQLSLGTQCAHSHDRMEAEGHRMAIFRDLPLRPELPRGAGILVAA</sequence>
<organism evidence="1 2">
    <name type="scientific">Modestobacter italicus (strain DSM 44449 / CECT 9708 / BC 501)</name>
    <dbReference type="NCBI Taxonomy" id="2732864"/>
    <lineage>
        <taxon>Bacteria</taxon>
        <taxon>Bacillati</taxon>
        <taxon>Actinomycetota</taxon>
        <taxon>Actinomycetes</taxon>
        <taxon>Geodermatophilales</taxon>
        <taxon>Geodermatophilaceae</taxon>
        <taxon>Modestobacter</taxon>
    </lineage>
</organism>
<dbReference type="EMBL" id="FO203431">
    <property type="protein sequence ID" value="CCH89117.1"/>
    <property type="molecule type" value="Genomic_DNA"/>
</dbReference>
<keyword evidence="2" id="KW-1185">Reference proteome</keyword>
<name>I4F0F4_MODI5</name>
<gene>
    <name evidence="1" type="ordered locus">MODMU_3707</name>
</gene>
<dbReference type="HOGENOM" id="CLU_2789349_0_0_11"/>
<reference evidence="1 2" key="1">
    <citation type="journal article" date="2012" name="J. Bacteriol.">
        <title>Genome Sequence of Radiation-Resistant Modestobacter marinus Strain BC501, a Representative Actinobacterium That Thrives on Calcareous Stone Surfaces.</title>
        <authorList>
            <person name="Normand P."/>
            <person name="Gury J."/>
            <person name="Pujic P."/>
            <person name="Chouaia B."/>
            <person name="Crotti E."/>
            <person name="Brusetti L."/>
            <person name="Daffonchio D."/>
            <person name="Vacherie B."/>
            <person name="Barbe V."/>
            <person name="Medigue C."/>
            <person name="Calteau A."/>
            <person name="Ghodhbane-Gtari F."/>
            <person name="Essoussi I."/>
            <person name="Nouioui I."/>
            <person name="Abbassi-Ghozzi I."/>
            <person name="Gtari M."/>
        </authorList>
    </citation>
    <scope>NUCLEOTIDE SEQUENCE [LARGE SCALE GENOMIC DNA]</scope>
    <source>
        <strain evidence="2">BC 501</strain>
    </source>
</reference>
<dbReference type="Proteomes" id="UP000006461">
    <property type="component" value="Chromosome"/>
</dbReference>